<sequence length="124" mass="14455">MDVEEDSDDHYDTLNNSQECSEHLTTRWTVHTEQQQQLQQQCMAMLFCPLEELKYMYESCPTRKFASILFLAKLGARARFLYFRMGDVTDARSHATGSLLRGIGWTGKGEMIHDQRDNFVVPRM</sequence>
<name>A0A2T7NJR2_POMCA</name>
<gene>
    <name evidence="1" type="ORF">C0Q70_19578</name>
</gene>
<keyword evidence="2" id="KW-1185">Reference proteome</keyword>
<organism evidence="1 2">
    <name type="scientific">Pomacea canaliculata</name>
    <name type="common">Golden apple snail</name>
    <dbReference type="NCBI Taxonomy" id="400727"/>
    <lineage>
        <taxon>Eukaryota</taxon>
        <taxon>Metazoa</taxon>
        <taxon>Spiralia</taxon>
        <taxon>Lophotrochozoa</taxon>
        <taxon>Mollusca</taxon>
        <taxon>Gastropoda</taxon>
        <taxon>Caenogastropoda</taxon>
        <taxon>Architaenioglossa</taxon>
        <taxon>Ampullarioidea</taxon>
        <taxon>Ampullariidae</taxon>
        <taxon>Pomacea</taxon>
    </lineage>
</organism>
<dbReference type="Proteomes" id="UP000245119">
    <property type="component" value="Linkage Group LG12"/>
</dbReference>
<reference evidence="1 2" key="1">
    <citation type="submission" date="2018-04" db="EMBL/GenBank/DDBJ databases">
        <title>The genome of golden apple snail Pomacea canaliculata provides insight into stress tolerance and invasive adaptation.</title>
        <authorList>
            <person name="Liu C."/>
            <person name="Liu B."/>
            <person name="Ren Y."/>
            <person name="Zhang Y."/>
            <person name="Wang H."/>
            <person name="Li S."/>
            <person name="Jiang F."/>
            <person name="Yin L."/>
            <person name="Zhang G."/>
            <person name="Qian W."/>
            <person name="Fan W."/>
        </authorList>
    </citation>
    <scope>NUCLEOTIDE SEQUENCE [LARGE SCALE GENOMIC DNA]</scope>
    <source>
        <strain evidence="1">SZHN2017</strain>
        <tissue evidence="1">Muscle</tissue>
    </source>
</reference>
<evidence type="ECO:0000313" key="1">
    <source>
        <dbReference type="EMBL" id="PVD21405.1"/>
    </source>
</evidence>
<protein>
    <submittedName>
        <fullName evidence="1">Uncharacterized protein</fullName>
    </submittedName>
</protein>
<accession>A0A2T7NJR2</accession>
<evidence type="ECO:0000313" key="2">
    <source>
        <dbReference type="Proteomes" id="UP000245119"/>
    </source>
</evidence>
<dbReference type="EMBL" id="PZQS01000012">
    <property type="protein sequence ID" value="PVD21405.1"/>
    <property type="molecule type" value="Genomic_DNA"/>
</dbReference>
<dbReference type="AlphaFoldDB" id="A0A2T7NJR2"/>
<proteinExistence type="predicted"/>
<comment type="caution">
    <text evidence="1">The sequence shown here is derived from an EMBL/GenBank/DDBJ whole genome shotgun (WGS) entry which is preliminary data.</text>
</comment>